<reference evidence="2" key="1">
    <citation type="journal article" date="2023" name="Mol. Phylogenet. Evol.">
        <title>Genome-scale phylogeny and comparative genomics of the fungal order Sordariales.</title>
        <authorList>
            <person name="Hensen N."/>
            <person name="Bonometti L."/>
            <person name="Westerberg I."/>
            <person name="Brannstrom I.O."/>
            <person name="Guillou S."/>
            <person name="Cros-Aarteil S."/>
            <person name="Calhoun S."/>
            <person name="Haridas S."/>
            <person name="Kuo A."/>
            <person name="Mondo S."/>
            <person name="Pangilinan J."/>
            <person name="Riley R."/>
            <person name="LaButti K."/>
            <person name="Andreopoulos B."/>
            <person name="Lipzen A."/>
            <person name="Chen C."/>
            <person name="Yan M."/>
            <person name="Daum C."/>
            <person name="Ng V."/>
            <person name="Clum A."/>
            <person name="Steindorff A."/>
            <person name="Ohm R.A."/>
            <person name="Martin F."/>
            <person name="Silar P."/>
            <person name="Natvig D.O."/>
            <person name="Lalanne C."/>
            <person name="Gautier V."/>
            <person name="Ament-Velasquez S.L."/>
            <person name="Kruys A."/>
            <person name="Hutchinson M.I."/>
            <person name="Powell A.J."/>
            <person name="Barry K."/>
            <person name="Miller A.N."/>
            <person name="Grigoriev I.V."/>
            <person name="Debuchy R."/>
            <person name="Gladieux P."/>
            <person name="Hiltunen Thoren M."/>
            <person name="Johannesson H."/>
        </authorList>
    </citation>
    <scope>NUCLEOTIDE SEQUENCE</scope>
    <source>
        <strain evidence="2">CBS 958.72</strain>
    </source>
</reference>
<feature type="region of interest" description="Disordered" evidence="1">
    <location>
        <begin position="142"/>
        <end position="164"/>
    </location>
</feature>
<evidence type="ECO:0000313" key="2">
    <source>
        <dbReference type="EMBL" id="KAK3361351.1"/>
    </source>
</evidence>
<dbReference type="SUPFAM" id="SSF51316">
    <property type="entry name" value="Mss4-like"/>
    <property type="match status" value="1"/>
</dbReference>
<name>A0AAE0JT25_9PEZI</name>
<accession>A0AAE0JT25</accession>
<dbReference type="Gene3D" id="3.90.1590.10">
    <property type="entry name" value="glutathione-dependent formaldehyde- activating enzyme (gfa)"/>
    <property type="match status" value="2"/>
</dbReference>
<comment type="caution">
    <text evidence="2">The sequence shown here is derived from an EMBL/GenBank/DDBJ whole genome shotgun (WGS) entry which is preliminary data.</text>
</comment>
<sequence>MASNMASNIASDPPPVLCPARTLTAHPPLPLPHRRHTHSTLCTFHAPLPACISPVFIAPSFLETSLTGYIHSDQAASTRFFCKTCGCHIGDRGREAPADGTTPAWRAATSIFDTHAASIFDIRTHVFTPRCANPLAARSKLDRAISPRPRPRPRPRPPQLSAWNAPVDMSDASRLVSGADAVAWASVPRAALEPAVPADLRFGSLVPYESPYEDGRRAFCGVCGATVFYYGGGGDVNTVRVAVGILRVPDGVLALD</sequence>
<dbReference type="InterPro" id="IPR011057">
    <property type="entry name" value="Mss4-like_sf"/>
</dbReference>
<organism evidence="2 3">
    <name type="scientific">Lasiosphaeria ovina</name>
    <dbReference type="NCBI Taxonomy" id="92902"/>
    <lineage>
        <taxon>Eukaryota</taxon>
        <taxon>Fungi</taxon>
        <taxon>Dikarya</taxon>
        <taxon>Ascomycota</taxon>
        <taxon>Pezizomycotina</taxon>
        <taxon>Sordariomycetes</taxon>
        <taxon>Sordariomycetidae</taxon>
        <taxon>Sordariales</taxon>
        <taxon>Lasiosphaeriaceae</taxon>
        <taxon>Lasiosphaeria</taxon>
    </lineage>
</organism>
<dbReference type="Proteomes" id="UP001287356">
    <property type="component" value="Unassembled WGS sequence"/>
</dbReference>
<gene>
    <name evidence="2" type="ORF">B0T24DRAFT_692344</name>
</gene>
<dbReference type="AlphaFoldDB" id="A0AAE0JT25"/>
<reference evidence="2" key="2">
    <citation type="submission" date="2023-06" db="EMBL/GenBank/DDBJ databases">
        <authorList>
            <consortium name="Lawrence Berkeley National Laboratory"/>
            <person name="Haridas S."/>
            <person name="Hensen N."/>
            <person name="Bonometti L."/>
            <person name="Westerberg I."/>
            <person name="Brannstrom I.O."/>
            <person name="Guillou S."/>
            <person name="Cros-Aarteil S."/>
            <person name="Calhoun S."/>
            <person name="Kuo A."/>
            <person name="Mondo S."/>
            <person name="Pangilinan J."/>
            <person name="Riley R."/>
            <person name="Labutti K."/>
            <person name="Andreopoulos B."/>
            <person name="Lipzen A."/>
            <person name="Chen C."/>
            <person name="Yanf M."/>
            <person name="Daum C."/>
            <person name="Ng V."/>
            <person name="Clum A."/>
            <person name="Steindorff A."/>
            <person name="Ohm R."/>
            <person name="Martin F."/>
            <person name="Silar P."/>
            <person name="Natvig D."/>
            <person name="Lalanne C."/>
            <person name="Gautier V."/>
            <person name="Ament-Velasquez S.L."/>
            <person name="Kruys A."/>
            <person name="Hutchinson M.I."/>
            <person name="Powell A.J."/>
            <person name="Barry K."/>
            <person name="Miller A.N."/>
            <person name="Grigoriev I.V."/>
            <person name="Debuchy R."/>
            <person name="Gladieux P."/>
            <person name="Thoren M.H."/>
            <person name="Johannesson H."/>
        </authorList>
    </citation>
    <scope>NUCLEOTIDE SEQUENCE</scope>
    <source>
        <strain evidence="2">CBS 958.72</strain>
    </source>
</reference>
<protein>
    <submittedName>
        <fullName evidence="2">DUF636 domain protein</fullName>
    </submittedName>
</protein>
<evidence type="ECO:0000313" key="3">
    <source>
        <dbReference type="Proteomes" id="UP001287356"/>
    </source>
</evidence>
<dbReference type="EMBL" id="JAULSN010000012">
    <property type="protein sequence ID" value="KAK3361351.1"/>
    <property type="molecule type" value="Genomic_DNA"/>
</dbReference>
<evidence type="ECO:0000256" key="1">
    <source>
        <dbReference type="SAM" id="MobiDB-lite"/>
    </source>
</evidence>
<proteinExistence type="predicted"/>
<keyword evidence="3" id="KW-1185">Reference proteome</keyword>